<evidence type="ECO:0000256" key="7">
    <source>
        <dbReference type="ARBA" id="ARBA00022741"/>
    </source>
</evidence>
<dbReference type="SUPFAM" id="SSF55874">
    <property type="entry name" value="ATPase domain of HSP90 chaperone/DNA topoisomerase II/histidine kinase"/>
    <property type="match status" value="2"/>
</dbReference>
<dbReference type="EnsemblPlants" id="Pp3c1_20050V3.2">
    <property type="protein sequence ID" value="Pp3c1_20050V3.2"/>
    <property type="gene ID" value="Pp3c1_20050"/>
</dbReference>
<dbReference type="PRINTS" id="PR00344">
    <property type="entry name" value="BCTRLSENSOR"/>
</dbReference>
<dbReference type="PaxDb" id="3218-PP1S43_207V6.1"/>
<dbReference type="Gramene" id="Pp3c1_20050V3.1">
    <property type="protein sequence ID" value="Pp3c1_20050V3.1"/>
    <property type="gene ID" value="Pp3c1_20050"/>
</dbReference>
<evidence type="ECO:0000259" key="17">
    <source>
        <dbReference type="PROSITE" id="PS50110"/>
    </source>
</evidence>
<dbReference type="PROSITE" id="PS50109">
    <property type="entry name" value="HIS_KIN"/>
    <property type="match status" value="1"/>
</dbReference>
<reference evidence="20" key="3">
    <citation type="submission" date="2020-12" db="UniProtKB">
        <authorList>
            <consortium name="EnsemblPlants"/>
        </authorList>
    </citation>
    <scope>IDENTIFICATION</scope>
</reference>
<dbReference type="InterPro" id="IPR001789">
    <property type="entry name" value="Sig_transdc_resp-reg_receiver"/>
</dbReference>
<keyword evidence="10 15" id="KW-1133">Transmembrane helix</keyword>
<dbReference type="Gene3D" id="3.30.450.350">
    <property type="entry name" value="CHASE domain"/>
    <property type="match status" value="1"/>
</dbReference>
<evidence type="ECO:0000313" key="20">
    <source>
        <dbReference type="EnsemblPlants" id="Pp3c1_20050V3.1"/>
    </source>
</evidence>
<dbReference type="InterPro" id="IPR056839">
    <property type="entry name" value="Receiver_AHK4/CRE1_1st"/>
</dbReference>
<dbReference type="FunFam" id="1.10.287.130:FF:000002">
    <property type="entry name" value="Two-component osmosensing histidine kinase"/>
    <property type="match status" value="1"/>
</dbReference>
<proteinExistence type="predicted"/>
<dbReference type="SUPFAM" id="SSF47384">
    <property type="entry name" value="Homodimeric domain of signal transducing histidine kinase"/>
    <property type="match status" value="1"/>
</dbReference>
<reference evidence="19 21" key="1">
    <citation type="journal article" date="2008" name="Science">
        <title>The Physcomitrella genome reveals evolutionary insights into the conquest of land by plants.</title>
        <authorList>
            <person name="Rensing S."/>
            <person name="Lang D."/>
            <person name="Zimmer A."/>
            <person name="Terry A."/>
            <person name="Salamov A."/>
            <person name="Shapiro H."/>
            <person name="Nishiyama T."/>
            <person name="Perroud P.-F."/>
            <person name="Lindquist E."/>
            <person name="Kamisugi Y."/>
            <person name="Tanahashi T."/>
            <person name="Sakakibara K."/>
            <person name="Fujita T."/>
            <person name="Oishi K."/>
            <person name="Shin-I T."/>
            <person name="Kuroki Y."/>
            <person name="Toyoda A."/>
            <person name="Suzuki Y."/>
            <person name="Hashimoto A."/>
            <person name="Yamaguchi K."/>
            <person name="Sugano A."/>
            <person name="Kohara Y."/>
            <person name="Fujiyama A."/>
            <person name="Anterola A."/>
            <person name="Aoki S."/>
            <person name="Ashton N."/>
            <person name="Barbazuk W.B."/>
            <person name="Barker E."/>
            <person name="Bennetzen J."/>
            <person name="Bezanilla M."/>
            <person name="Blankenship R."/>
            <person name="Cho S.H."/>
            <person name="Dutcher S."/>
            <person name="Estelle M."/>
            <person name="Fawcett J.A."/>
            <person name="Gundlach H."/>
            <person name="Hanada K."/>
            <person name="Heyl A."/>
            <person name="Hicks K.A."/>
            <person name="Hugh J."/>
            <person name="Lohr M."/>
            <person name="Mayer K."/>
            <person name="Melkozernov A."/>
            <person name="Murata T."/>
            <person name="Nelson D."/>
            <person name="Pils B."/>
            <person name="Prigge M."/>
            <person name="Reiss B."/>
            <person name="Renner T."/>
            <person name="Rombauts S."/>
            <person name="Rushton P."/>
            <person name="Sanderfoot A."/>
            <person name="Schween G."/>
            <person name="Shiu S.-H."/>
            <person name="Stueber K."/>
            <person name="Theodoulou F.L."/>
            <person name="Tu H."/>
            <person name="Van de Peer Y."/>
            <person name="Verrier P.J."/>
            <person name="Waters E."/>
            <person name="Wood A."/>
            <person name="Yang L."/>
            <person name="Cove D."/>
            <person name="Cuming A."/>
            <person name="Hasebe M."/>
            <person name="Lucas S."/>
            <person name="Mishler D.B."/>
            <person name="Reski R."/>
            <person name="Grigoriev I."/>
            <person name="Quatrano R.S."/>
            <person name="Boore J.L."/>
        </authorList>
    </citation>
    <scope>NUCLEOTIDE SEQUENCE [LARGE SCALE GENOMIC DNA]</scope>
    <source>
        <strain evidence="20 21">cv. Gransden 2004</strain>
    </source>
</reference>
<dbReference type="GeneID" id="112286483"/>
<feature type="transmembrane region" description="Helical" evidence="15">
    <location>
        <begin position="340"/>
        <end position="361"/>
    </location>
</feature>
<evidence type="ECO:0000256" key="11">
    <source>
        <dbReference type="ARBA" id="ARBA00023012"/>
    </source>
</evidence>
<dbReference type="Gene3D" id="3.30.565.10">
    <property type="entry name" value="Histidine kinase-like ATPase, C-terminal domain"/>
    <property type="match status" value="1"/>
</dbReference>
<dbReference type="CDD" id="cd16922">
    <property type="entry name" value="HATPase_EvgS-ArcB-TorS-like"/>
    <property type="match status" value="1"/>
</dbReference>
<dbReference type="InterPro" id="IPR006189">
    <property type="entry name" value="CHASE_dom"/>
</dbReference>
<dbReference type="Gene3D" id="3.40.50.2300">
    <property type="match status" value="2"/>
</dbReference>
<dbReference type="InterPro" id="IPR036097">
    <property type="entry name" value="HisK_dim/P_sf"/>
</dbReference>
<evidence type="ECO:0000256" key="8">
    <source>
        <dbReference type="ARBA" id="ARBA00022777"/>
    </source>
</evidence>
<dbReference type="InterPro" id="IPR036890">
    <property type="entry name" value="HATPase_C_sf"/>
</dbReference>
<evidence type="ECO:0000256" key="9">
    <source>
        <dbReference type="ARBA" id="ARBA00022840"/>
    </source>
</evidence>
<feature type="compositionally biased region" description="Polar residues" evidence="14">
    <location>
        <begin position="570"/>
        <end position="585"/>
    </location>
</feature>
<dbReference type="GO" id="GO:0005634">
    <property type="term" value="C:nucleus"/>
    <property type="evidence" value="ECO:0000318"/>
    <property type="project" value="GO_Central"/>
</dbReference>
<dbReference type="SMART" id="SM00387">
    <property type="entry name" value="HATPase_c"/>
    <property type="match status" value="1"/>
</dbReference>
<dbReference type="PANTHER" id="PTHR45339:SF6">
    <property type="entry name" value="SENSORY HISTIDINE PROTEIN KINASE"/>
    <property type="match status" value="1"/>
</dbReference>
<dbReference type="Pfam" id="PF00072">
    <property type="entry name" value="Response_reg"/>
    <property type="match status" value="1"/>
</dbReference>
<keyword evidence="5" id="KW-0808">Transferase</keyword>
<feature type="modified residue" description="4-aspartylphosphate" evidence="13">
    <location>
        <position position="946"/>
    </location>
</feature>
<dbReference type="EnsemblPlants" id="Pp3c1_20050V3.3">
    <property type="protein sequence ID" value="Pp3c1_20050V3.3"/>
    <property type="gene ID" value="Pp3c1_20050"/>
</dbReference>
<comment type="subcellular location">
    <subcellularLocation>
        <location evidence="2">Membrane</location>
    </subcellularLocation>
</comment>
<evidence type="ECO:0000256" key="12">
    <source>
        <dbReference type="ARBA" id="ARBA00023136"/>
    </source>
</evidence>
<dbReference type="SMART" id="SM00388">
    <property type="entry name" value="HisKA"/>
    <property type="match status" value="1"/>
</dbReference>
<dbReference type="OrthoDB" id="10266508at2759"/>
<feature type="modified residue" description="4-aspartylphosphate" evidence="13">
    <location>
        <position position="805"/>
    </location>
</feature>
<keyword evidence="8" id="KW-0418">Kinase</keyword>
<dbReference type="GO" id="GO:0000155">
    <property type="term" value="F:phosphorelay sensor kinase activity"/>
    <property type="evidence" value="ECO:0007669"/>
    <property type="project" value="InterPro"/>
</dbReference>
<keyword evidence="21" id="KW-1185">Reference proteome</keyword>
<dbReference type="Gramene" id="Pp3c1_20050V3.2">
    <property type="protein sequence ID" value="Pp3c1_20050V3.2"/>
    <property type="gene ID" value="Pp3c1_20050"/>
</dbReference>
<feature type="domain" description="CHASE" evidence="18">
    <location>
        <begin position="97"/>
        <end position="285"/>
    </location>
</feature>
<feature type="domain" description="Histidine kinase" evidence="16">
    <location>
        <begin position="401"/>
        <end position="721"/>
    </location>
</feature>
<evidence type="ECO:0000256" key="13">
    <source>
        <dbReference type="PROSITE-ProRule" id="PRU00169"/>
    </source>
</evidence>
<evidence type="ECO:0000313" key="19">
    <source>
        <dbReference type="EMBL" id="PNR62446.1"/>
    </source>
</evidence>
<protein>
    <recommendedName>
        <fullName evidence="3">histidine kinase</fullName>
        <ecNumber evidence="3">2.7.13.3</ecNumber>
    </recommendedName>
</protein>
<dbReference type="Pfam" id="PF03924">
    <property type="entry name" value="CHASE"/>
    <property type="match status" value="1"/>
</dbReference>
<keyword evidence="4 13" id="KW-0597">Phosphoprotein</keyword>
<evidence type="ECO:0000256" key="1">
    <source>
        <dbReference type="ARBA" id="ARBA00000085"/>
    </source>
</evidence>
<dbReference type="RefSeq" id="XP_024384170.1">
    <property type="nucleotide sequence ID" value="XM_024528402.2"/>
</dbReference>
<dbReference type="PANTHER" id="PTHR45339">
    <property type="entry name" value="HYBRID SIGNAL TRANSDUCTION HISTIDINE KINASE J"/>
    <property type="match status" value="1"/>
</dbReference>
<sequence length="1048" mass="116534">MTLMESTMRPRYRKRGGTMMRSFTRKGKPVRHVAVLVVCVLLGWLLACVIGVVLYRSSSKSTTREFSLKCDNHKEILRSQVENNLNASFVALGLIASVPDVDDTIWKNFTRRTLFLRPNVKTLVYCQRLLGSQRAEFERAHNRSIMTVLANSSWARREQADEYAPVVFETDDVDLYMYDAGSSPILNQALVKARDTGMFTLSPPSPWEGTFQMGAYLAYYGPGKDSTNFTSVSARKNACLGYVATVLNIVEVFGAVLSRFIDNEDMDVVAVYNVDPNIEPHVAYNCTSTVTPCALPLFDPSNRSKERSDVFVAWEVGSQNFELRCLPKSNMKLSAFRNVAAWPLLLAMVILFCAIIVYLVLKRMMVIEKDLSIMEKMNAKLTAATMAAEAAEKAKSSFLATVSHELRTPMNGVIGMTNLLMGTKLNPQQLEYVRIAQACGKSLVALINDVLDLSKIEAGKMEIESVQFNIRDEIDEILLLFVEKESHMHLEMAALIHDAVPSCLLGDPTRIRQVLVNLVSNAMKFTKQGSIFLCVRILDTCHSDRLLPLPEVTNSRPRSKHFTLGSVGSGQVVNKSSSGSDTTGMVGSDRDTTYRGKSAKISEMHLVAPRLSMVPGALSTREAVAAWRRWEPKGSTETAEPRLVTLVISVEDTGIGIPLHLHNRLFQPFLQADSSTSREYGGTGVGLSICKKLAWLMKGDITVNSNPGEGSVFELTVTLGLPPEPFYTNWEAGCVKPDQKPTADHEKLRGARVILVDTHPVRQEASASYLRRLGVVVEETEDLRGVMDFLRRKENAILVQAIIIDFQGVDKDTTREIGQLVRKEPGYEALPVIALTCPQIHEEELKKAGYSSTIFKPLRHATVTTILLEALGVRTVTPTTKVAPNPKLLVGKRLLVVDDNMVNRRVATSMLARYGATVAAVNGGMEAINAIRDQKVDEAFDLVLMDIQMPEMDGYEATRRIRTWEIEVCEQCSEDRIASELELLKCSHYHLPIVAVTADVTKETHELCFDAGMDDYISKPLDQKQLYSLLEHFVQGELQGQPKRARAQ</sequence>
<keyword evidence="9" id="KW-0067">ATP-binding</keyword>
<dbReference type="InterPro" id="IPR003594">
    <property type="entry name" value="HATPase_dom"/>
</dbReference>
<reference evidence="19 21" key="2">
    <citation type="journal article" date="2018" name="Plant J.">
        <title>The Physcomitrella patens chromosome-scale assembly reveals moss genome structure and evolution.</title>
        <authorList>
            <person name="Lang D."/>
            <person name="Ullrich K.K."/>
            <person name="Murat F."/>
            <person name="Fuchs J."/>
            <person name="Jenkins J."/>
            <person name="Haas F.B."/>
            <person name="Piednoel M."/>
            <person name="Gundlach H."/>
            <person name="Van Bel M."/>
            <person name="Meyberg R."/>
            <person name="Vives C."/>
            <person name="Morata J."/>
            <person name="Symeonidi A."/>
            <person name="Hiss M."/>
            <person name="Muchero W."/>
            <person name="Kamisugi Y."/>
            <person name="Saleh O."/>
            <person name="Blanc G."/>
            <person name="Decker E.L."/>
            <person name="van Gessel N."/>
            <person name="Grimwood J."/>
            <person name="Hayes R.D."/>
            <person name="Graham S.W."/>
            <person name="Gunter L.E."/>
            <person name="McDaniel S.F."/>
            <person name="Hoernstein S.N.W."/>
            <person name="Larsson A."/>
            <person name="Li F.W."/>
            <person name="Perroud P.F."/>
            <person name="Phillips J."/>
            <person name="Ranjan P."/>
            <person name="Rokshar D.S."/>
            <person name="Rothfels C.J."/>
            <person name="Schneider L."/>
            <person name="Shu S."/>
            <person name="Stevenson D.W."/>
            <person name="Thummler F."/>
            <person name="Tillich M."/>
            <person name="Villarreal Aguilar J.C."/>
            <person name="Widiez T."/>
            <person name="Wong G.K."/>
            <person name="Wymore A."/>
            <person name="Zhang Y."/>
            <person name="Zimmer A.D."/>
            <person name="Quatrano R.S."/>
            <person name="Mayer K.F.X."/>
            <person name="Goodstein D."/>
            <person name="Casacuberta J.M."/>
            <person name="Vandepoele K."/>
            <person name="Reski R."/>
            <person name="Cuming A.C."/>
            <person name="Tuskan G.A."/>
            <person name="Maumus F."/>
            <person name="Salse J."/>
            <person name="Schmutz J."/>
            <person name="Rensing S.A."/>
        </authorList>
    </citation>
    <scope>NUCLEOTIDE SEQUENCE [LARGE SCALE GENOMIC DNA]</scope>
    <source>
        <strain evidence="20 21">cv. Gransden 2004</strain>
    </source>
</reference>
<dbReference type="InterPro" id="IPR011006">
    <property type="entry name" value="CheY-like_superfamily"/>
</dbReference>
<gene>
    <name evidence="20" type="primary">LOC112286483</name>
    <name evidence="19" type="ORF">PHYPA_000870</name>
</gene>
<dbReference type="Gramene" id="Pp3c1_20050V3.3">
    <property type="protein sequence ID" value="Pp3c1_20050V3.3"/>
    <property type="gene ID" value="Pp3c1_20050"/>
</dbReference>
<dbReference type="EMBL" id="ABEU02000001">
    <property type="protein sequence ID" value="PNR62446.1"/>
    <property type="molecule type" value="Genomic_DNA"/>
</dbReference>
<dbReference type="Proteomes" id="UP000006727">
    <property type="component" value="Chromosome 1"/>
</dbReference>
<keyword evidence="7" id="KW-0547">Nucleotide-binding</keyword>
<evidence type="ECO:0000259" key="18">
    <source>
        <dbReference type="PROSITE" id="PS50839"/>
    </source>
</evidence>
<evidence type="ECO:0000256" key="3">
    <source>
        <dbReference type="ARBA" id="ARBA00012438"/>
    </source>
</evidence>
<dbReference type="CDD" id="cd17546">
    <property type="entry name" value="REC_hyHK_CKI1_RcsC-like"/>
    <property type="match status" value="1"/>
</dbReference>
<evidence type="ECO:0000256" key="10">
    <source>
        <dbReference type="ARBA" id="ARBA00022989"/>
    </source>
</evidence>
<dbReference type="InterPro" id="IPR042240">
    <property type="entry name" value="CHASE_sf"/>
</dbReference>
<dbReference type="PROSITE" id="PS50110">
    <property type="entry name" value="RESPONSE_REGULATORY"/>
    <property type="match status" value="2"/>
</dbReference>
<dbReference type="InterPro" id="IPR003661">
    <property type="entry name" value="HisK_dim/P_dom"/>
</dbReference>
<dbReference type="CDD" id="cd00082">
    <property type="entry name" value="HisKA"/>
    <property type="match status" value="1"/>
</dbReference>
<comment type="catalytic activity">
    <reaction evidence="1">
        <text>ATP + protein L-histidine = ADP + protein N-phospho-L-histidine.</text>
        <dbReference type="EC" id="2.7.13.3"/>
    </reaction>
</comment>
<accession>A0A2K1L8T2</accession>
<evidence type="ECO:0000256" key="15">
    <source>
        <dbReference type="SAM" id="Phobius"/>
    </source>
</evidence>
<evidence type="ECO:0000313" key="21">
    <source>
        <dbReference type="Proteomes" id="UP000006727"/>
    </source>
</evidence>
<keyword evidence="6 15" id="KW-0812">Transmembrane</keyword>
<evidence type="ECO:0000256" key="6">
    <source>
        <dbReference type="ARBA" id="ARBA00022692"/>
    </source>
</evidence>
<dbReference type="SMART" id="SM00448">
    <property type="entry name" value="REC"/>
    <property type="match status" value="1"/>
</dbReference>
<feature type="domain" description="Response regulatory" evidence="17">
    <location>
        <begin position="752"/>
        <end position="871"/>
    </location>
</feature>
<keyword evidence="11" id="KW-0902">Two-component regulatory system</keyword>
<dbReference type="EC" id="2.7.13.3" evidence="3"/>
<organism evidence="19">
    <name type="scientific">Physcomitrium patens</name>
    <name type="common">Spreading-leaved earth moss</name>
    <name type="synonym">Physcomitrella patens</name>
    <dbReference type="NCBI Taxonomy" id="3218"/>
    <lineage>
        <taxon>Eukaryota</taxon>
        <taxon>Viridiplantae</taxon>
        <taxon>Streptophyta</taxon>
        <taxon>Embryophyta</taxon>
        <taxon>Bryophyta</taxon>
        <taxon>Bryophytina</taxon>
        <taxon>Bryopsida</taxon>
        <taxon>Funariidae</taxon>
        <taxon>Funariales</taxon>
        <taxon>Funariaceae</taxon>
        <taxon>Physcomitrium</taxon>
    </lineage>
</organism>
<dbReference type="EnsemblPlants" id="Pp3c1_20050V3.1">
    <property type="protein sequence ID" value="Pp3c1_20050V3.1"/>
    <property type="gene ID" value="Pp3c1_20050"/>
</dbReference>
<dbReference type="GO" id="GO:0005524">
    <property type="term" value="F:ATP binding"/>
    <property type="evidence" value="ECO:0007669"/>
    <property type="project" value="UniProtKB-KW"/>
</dbReference>
<name>A0A2K1L8T2_PHYPA</name>
<dbReference type="Pfam" id="PF24896">
    <property type="entry name" value="Receiver_CRE1"/>
    <property type="match status" value="1"/>
</dbReference>
<dbReference type="SUPFAM" id="SSF52172">
    <property type="entry name" value="CheY-like"/>
    <property type="match status" value="2"/>
</dbReference>
<evidence type="ECO:0000256" key="5">
    <source>
        <dbReference type="ARBA" id="ARBA00022679"/>
    </source>
</evidence>
<feature type="region of interest" description="Disordered" evidence="14">
    <location>
        <begin position="570"/>
        <end position="593"/>
    </location>
</feature>
<evidence type="ECO:0000256" key="14">
    <source>
        <dbReference type="SAM" id="MobiDB-lite"/>
    </source>
</evidence>
<evidence type="ECO:0000256" key="2">
    <source>
        <dbReference type="ARBA" id="ARBA00004370"/>
    </source>
</evidence>
<dbReference type="InterPro" id="IPR004358">
    <property type="entry name" value="Sig_transdc_His_kin-like_C"/>
</dbReference>
<evidence type="ECO:0000256" key="4">
    <source>
        <dbReference type="ARBA" id="ARBA00022553"/>
    </source>
</evidence>
<dbReference type="Pfam" id="PF02518">
    <property type="entry name" value="HATPase_c"/>
    <property type="match status" value="1"/>
</dbReference>
<keyword evidence="12 15" id="KW-0472">Membrane</keyword>
<dbReference type="Pfam" id="PF00512">
    <property type="entry name" value="HisKA"/>
    <property type="match status" value="1"/>
</dbReference>
<dbReference type="AlphaFoldDB" id="A0A2K1L8T2"/>
<feature type="domain" description="Response regulatory" evidence="17">
    <location>
        <begin position="893"/>
        <end position="1034"/>
    </location>
</feature>
<dbReference type="SMART" id="SM01079">
    <property type="entry name" value="CHASE"/>
    <property type="match status" value="1"/>
</dbReference>
<dbReference type="InterPro" id="IPR005467">
    <property type="entry name" value="His_kinase_dom"/>
</dbReference>
<dbReference type="PROSITE" id="PS50839">
    <property type="entry name" value="CHASE"/>
    <property type="match status" value="1"/>
</dbReference>
<dbReference type="Gene3D" id="1.10.287.130">
    <property type="match status" value="1"/>
</dbReference>
<dbReference type="OMA" id="ETHELCF"/>
<dbReference type="KEGG" id="ppp:112286483"/>
<dbReference type="GO" id="GO:0016020">
    <property type="term" value="C:membrane"/>
    <property type="evidence" value="ECO:0007669"/>
    <property type="project" value="UniProtKB-SubCell"/>
</dbReference>
<evidence type="ECO:0000259" key="16">
    <source>
        <dbReference type="PROSITE" id="PS50109"/>
    </source>
</evidence>